<dbReference type="RefSeq" id="WP_025642128.1">
    <property type="nucleotide sequence ID" value="NZ_LT669839.1"/>
</dbReference>
<dbReference type="InterPro" id="IPR016181">
    <property type="entry name" value="Acyl_CoA_acyltransferase"/>
</dbReference>
<dbReference type="GO" id="GO:0016747">
    <property type="term" value="F:acyltransferase activity, transferring groups other than amino-acyl groups"/>
    <property type="evidence" value="ECO:0007669"/>
    <property type="project" value="InterPro"/>
</dbReference>
<keyword evidence="2" id="KW-0808">Transferase</keyword>
<accession>A0A1M4PR95</accession>
<protein>
    <submittedName>
        <fullName evidence="2">Acetyltransferase</fullName>
    </submittedName>
</protein>
<dbReference type="AlphaFoldDB" id="A0A1M4PR95"/>
<dbReference type="Pfam" id="PF00583">
    <property type="entry name" value="Acetyltransf_1"/>
    <property type="match status" value="1"/>
</dbReference>
<reference evidence="2 3" key="1">
    <citation type="submission" date="2016-11" db="EMBL/GenBank/DDBJ databases">
        <authorList>
            <person name="Manzoor S."/>
        </authorList>
    </citation>
    <scope>NUCLEOTIDE SEQUENCE [LARGE SCALE GENOMIC DNA]</scope>
    <source>
        <strain evidence="2">Clostridium ultunense strain Esp</strain>
    </source>
</reference>
<gene>
    <name evidence="2" type="primary">rimI</name>
    <name evidence="2" type="ORF">CUESP1_2671</name>
</gene>
<dbReference type="Gene3D" id="3.40.630.30">
    <property type="match status" value="1"/>
</dbReference>
<dbReference type="EMBL" id="LT669839">
    <property type="protein sequence ID" value="SHD78011.1"/>
    <property type="molecule type" value="Genomic_DNA"/>
</dbReference>
<proteinExistence type="predicted"/>
<dbReference type="InterPro" id="IPR052742">
    <property type="entry name" value="Mito_N-acetyltransferase"/>
</dbReference>
<dbReference type="OrthoDB" id="948250at2"/>
<evidence type="ECO:0000313" key="3">
    <source>
        <dbReference type="Proteomes" id="UP000245423"/>
    </source>
</evidence>
<dbReference type="CDD" id="cd04301">
    <property type="entry name" value="NAT_SF"/>
    <property type="match status" value="1"/>
</dbReference>
<evidence type="ECO:0000313" key="2">
    <source>
        <dbReference type="EMBL" id="SHD78011.1"/>
    </source>
</evidence>
<dbReference type="PANTHER" id="PTHR43138">
    <property type="entry name" value="ACETYLTRANSFERASE, GNAT FAMILY"/>
    <property type="match status" value="1"/>
</dbReference>
<dbReference type="Proteomes" id="UP000245423">
    <property type="component" value="Chromosome 1"/>
</dbReference>
<dbReference type="InterPro" id="IPR000182">
    <property type="entry name" value="GNAT_dom"/>
</dbReference>
<organism evidence="2 3">
    <name type="scientific">[Clostridium] ultunense Esp</name>
    <dbReference type="NCBI Taxonomy" id="1288971"/>
    <lineage>
        <taxon>Bacteria</taxon>
        <taxon>Bacillati</taxon>
        <taxon>Bacillota</taxon>
        <taxon>Tissierellia</taxon>
        <taxon>Tissierellales</taxon>
        <taxon>Tepidimicrobiaceae</taxon>
        <taxon>Schnuerera</taxon>
    </lineage>
</organism>
<evidence type="ECO:0000259" key="1">
    <source>
        <dbReference type="PROSITE" id="PS51186"/>
    </source>
</evidence>
<dbReference type="PANTHER" id="PTHR43138:SF1">
    <property type="entry name" value="N-ACETYLTRANSFERASE ACA1"/>
    <property type="match status" value="1"/>
</dbReference>
<keyword evidence="3" id="KW-1185">Reference proteome</keyword>
<sequence length="165" mass="18888">MRIRRAKEEDFKEIWPIFKEVISKGDSYVFNPDTSMEDAYYYWFGEGIKTYVIEEDDKIVGMYKLIANQPDLGSHVANASFMVSLSHQGKGFGRKMGINCLKEAKKAGFKAIQFNFVVSTNTGAIKLWKDLGFEIVGTLPKAFNHMELGLVDAYVMYRFLDDIQL</sequence>
<name>A0A1M4PR95_9FIRM</name>
<feature type="domain" description="N-acetyltransferase" evidence="1">
    <location>
        <begin position="1"/>
        <end position="161"/>
    </location>
</feature>
<dbReference type="PROSITE" id="PS51186">
    <property type="entry name" value="GNAT"/>
    <property type="match status" value="1"/>
</dbReference>
<dbReference type="SUPFAM" id="SSF55729">
    <property type="entry name" value="Acyl-CoA N-acyltransferases (Nat)"/>
    <property type="match status" value="1"/>
</dbReference>